<protein>
    <submittedName>
        <fullName evidence="1">Uncharacterized protein</fullName>
    </submittedName>
</protein>
<sequence length="126" mass="14480">MEENISKTEFSNVSEAIYMWHNVVHLKDVEHKKFPGVVDFFKNAEITLVDYVAENYYFPINVVNSTCREDLLDCTKRATRNYQSDIKAALTISDENSQRIAVAQADQTMLQEMEICGGTYDLCIQN</sequence>
<name>A0A1H6JPH5_9FLAO</name>
<dbReference type="EMBL" id="FNXE01000005">
    <property type="protein sequence ID" value="SEH64372.1"/>
    <property type="molecule type" value="Genomic_DNA"/>
</dbReference>
<organism evidence="1 2">
    <name type="scientific">Paenimyroides marinum</name>
    <dbReference type="NCBI Taxonomy" id="1159016"/>
    <lineage>
        <taxon>Bacteria</taxon>
        <taxon>Pseudomonadati</taxon>
        <taxon>Bacteroidota</taxon>
        <taxon>Flavobacteriia</taxon>
        <taxon>Flavobacteriales</taxon>
        <taxon>Flavobacteriaceae</taxon>
        <taxon>Paenimyroides</taxon>
    </lineage>
</organism>
<gene>
    <name evidence="1" type="ORF">SAMN02927937_00664</name>
</gene>
<proteinExistence type="predicted"/>
<keyword evidence="2" id="KW-1185">Reference proteome</keyword>
<accession>A0A1H6JPH5</accession>
<dbReference type="RefSeq" id="WP_143037726.1">
    <property type="nucleotide sequence ID" value="NZ_FNXE01000005.1"/>
</dbReference>
<dbReference type="Proteomes" id="UP000199634">
    <property type="component" value="Unassembled WGS sequence"/>
</dbReference>
<evidence type="ECO:0000313" key="2">
    <source>
        <dbReference type="Proteomes" id="UP000199634"/>
    </source>
</evidence>
<dbReference type="AlphaFoldDB" id="A0A1H6JPH5"/>
<reference evidence="1 2" key="1">
    <citation type="submission" date="2016-10" db="EMBL/GenBank/DDBJ databases">
        <authorList>
            <person name="de Groot N.N."/>
        </authorList>
    </citation>
    <scope>NUCLEOTIDE SEQUENCE [LARGE SCALE GENOMIC DNA]</scope>
    <source>
        <strain evidence="1 2">CGMCC 1.10825</strain>
    </source>
</reference>
<evidence type="ECO:0000313" key="1">
    <source>
        <dbReference type="EMBL" id="SEH64372.1"/>
    </source>
</evidence>